<evidence type="ECO:0008006" key="4">
    <source>
        <dbReference type="Google" id="ProtNLM"/>
    </source>
</evidence>
<feature type="transmembrane region" description="Helical" evidence="1">
    <location>
        <begin position="109"/>
        <end position="131"/>
    </location>
</feature>
<proteinExistence type="predicted"/>
<dbReference type="AlphaFoldDB" id="A0A0V0SFQ2"/>
<keyword evidence="1" id="KW-0472">Membrane</keyword>
<evidence type="ECO:0000313" key="2">
    <source>
        <dbReference type="EMBL" id="KRX25597.1"/>
    </source>
</evidence>
<dbReference type="EMBL" id="JYDL01000011">
    <property type="protein sequence ID" value="KRX25597.1"/>
    <property type="molecule type" value="Genomic_DNA"/>
</dbReference>
<dbReference type="Proteomes" id="UP000054630">
    <property type="component" value="Unassembled WGS sequence"/>
</dbReference>
<name>A0A0V0SFQ2_9BILA</name>
<feature type="transmembrane region" description="Helical" evidence="1">
    <location>
        <begin position="35"/>
        <end position="60"/>
    </location>
</feature>
<feature type="transmembrane region" description="Helical" evidence="1">
    <location>
        <begin position="72"/>
        <end position="97"/>
    </location>
</feature>
<keyword evidence="1" id="KW-0812">Transmembrane</keyword>
<evidence type="ECO:0000256" key="1">
    <source>
        <dbReference type="SAM" id="Phobius"/>
    </source>
</evidence>
<protein>
    <recommendedName>
        <fullName evidence="4">G-protein coupled receptors family 1 profile domain-containing protein</fullName>
    </recommendedName>
</protein>
<accession>A0A0V0SFQ2</accession>
<feature type="transmembrane region" description="Helical" evidence="1">
    <location>
        <begin position="152"/>
        <end position="171"/>
    </location>
</feature>
<dbReference type="Gene3D" id="1.20.1070.10">
    <property type="entry name" value="Rhodopsin 7-helix transmembrane proteins"/>
    <property type="match status" value="1"/>
</dbReference>
<dbReference type="SUPFAM" id="SSF81321">
    <property type="entry name" value="Family A G protein-coupled receptor-like"/>
    <property type="match status" value="1"/>
</dbReference>
<comment type="caution">
    <text evidence="2">The sequence shown here is derived from an EMBL/GenBank/DDBJ whole genome shotgun (WGS) entry which is preliminary data.</text>
</comment>
<organism evidence="2 3">
    <name type="scientific">Trichinella nelsoni</name>
    <dbReference type="NCBI Taxonomy" id="6336"/>
    <lineage>
        <taxon>Eukaryota</taxon>
        <taxon>Metazoa</taxon>
        <taxon>Ecdysozoa</taxon>
        <taxon>Nematoda</taxon>
        <taxon>Enoplea</taxon>
        <taxon>Dorylaimia</taxon>
        <taxon>Trichinellida</taxon>
        <taxon>Trichinellidae</taxon>
        <taxon>Trichinella</taxon>
    </lineage>
</organism>
<gene>
    <name evidence="2" type="ORF">T07_12396</name>
</gene>
<feature type="transmembrane region" description="Helical" evidence="1">
    <location>
        <begin position="202"/>
        <end position="223"/>
    </location>
</feature>
<reference evidence="2 3" key="1">
    <citation type="submission" date="2015-01" db="EMBL/GenBank/DDBJ databases">
        <title>Evolution of Trichinella species and genotypes.</title>
        <authorList>
            <person name="Korhonen P.K."/>
            <person name="Edoardo P."/>
            <person name="Giuseppe L.R."/>
            <person name="Gasser R.B."/>
        </authorList>
    </citation>
    <scope>NUCLEOTIDE SEQUENCE [LARGE SCALE GENOMIC DNA]</scope>
    <source>
        <strain evidence="2">ISS37</strain>
    </source>
</reference>
<evidence type="ECO:0000313" key="3">
    <source>
        <dbReference type="Proteomes" id="UP000054630"/>
    </source>
</evidence>
<keyword evidence="1" id="KW-1133">Transmembrane helix</keyword>
<sequence>MAYGARFAVCQCEKNSSIILSNYTALYDEEHITSYGFLSAGSSLMVSVALVCLFMEIYVLKLALANQMWRNNFFLMWFISQGLVECITILIHVYSAVITLVPNLFNCNISIFFGISVETAYHISLPHYVALALVRYLSIRNPMQFTKYIKTTVFQIGLLWIFSIALAALILHNQGNWIYFHPLQGKWSLACARLYNTSWNLYWGMFCVSCTSIALLLYLLCLCKLKQQRHQHRGSFSYKRNSWPCNKKAEKNLIAISLTMTIVLLLENGFWRLCLQENWFHNRLVSFSVSFATLLRCCSTPTLILIVSSELSSNSVFTSCLRRNSPQQERMVNNSS</sequence>
<dbReference type="OrthoDB" id="5914712at2759"/>
<keyword evidence="3" id="KW-1185">Reference proteome</keyword>